<reference evidence="9" key="1">
    <citation type="journal article" date="2010" name="Science">
        <title>The genome of the Western clawed frog Xenopus tropicalis.</title>
        <authorList>
            <person name="Hellsten U."/>
            <person name="Harland R.M."/>
            <person name="Gilchrist M.J."/>
            <person name="Hendrix D."/>
            <person name="Jurka J."/>
            <person name="Kapitonov V."/>
            <person name="Ovcharenko I."/>
            <person name="Putnam N.H."/>
            <person name="Shu S."/>
            <person name="Taher L."/>
            <person name="Blitz I.L."/>
            <person name="Blumberg B."/>
            <person name="Dichmann D.S."/>
            <person name="Dubchak I."/>
            <person name="Amaya E."/>
            <person name="Detter J.C."/>
            <person name="Fletcher R."/>
            <person name="Gerhard D.S."/>
            <person name="Goodstein D."/>
            <person name="Graves T."/>
            <person name="Grigoriev I.V."/>
            <person name="Grimwood J."/>
            <person name="Kawashima T."/>
            <person name="Lindquist E."/>
            <person name="Lucas S.M."/>
            <person name="Mead P.E."/>
            <person name="Mitros T."/>
            <person name="Ogino H."/>
            <person name="Ohta Y."/>
            <person name="Poliakov A.V."/>
            <person name="Pollet N."/>
            <person name="Robert J."/>
            <person name="Salamov A."/>
            <person name="Sater A.K."/>
            <person name="Schmutz J."/>
            <person name="Terry A."/>
            <person name="Vize P.D."/>
            <person name="Warren W.C."/>
            <person name="Wells D."/>
            <person name="Wills A."/>
            <person name="Wilson R.K."/>
            <person name="Zimmerman L.B."/>
            <person name="Zorn A.M."/>
            <person name="Grainger R."/>
            <person name="Grammer T."/>
            <person name="Khokha M.K."/>
            <person name="Richardson P.M."/>
            <person name="Rokhsar D.S."/>
        </authorList>
    </citation>
    <scope>NUCLEOTIDE SEQUENCE [LARGE SCALE GENOMIC DNA]</scope>
    <source>
        <strain evidence="9">Nigerian</strain>
    </source>
</reference>
<feature type="region of interest" description="Disordered" evidence="8">
    <location>
        <begin position="97"/>
        <end position="126"/>
    </location>
</feature>
<dbReference type="Pfam" id="PF00418">
    <property type="entry name" value="Tubulin-binding"/>
    <property type="match status" value="4"/>
</dbReference>
<dbReference type="PROSITE" id="PS00229">
    <property type="entry name" value="TAU_MAP_1"/>
    <property type="match status" value="3"/>
</dbReference>
<evidence type="ECO:0000256" key="2">
    <source>
        <dbReference type="ARBA" id="ARBA00022490"/>
    </source>
</evidence>
<feature type="compositionally biased region" description="Basic and acidic residues" evidence="8">
    <location>
        <begin position="36"/>
        <end position="53"/>
    </location>
</feature>
<evidence type="ECO:0000313" key="9">
    <source>
        <dbReference type="Ensembl" id="ENSXETP00000076643"/>
    </source>
</evidence>
<keyword evidence="4 7" id="KW-0493">Microtubule</keyword>
<dbReference type="Bgee" id="ENSXETG00000003240">
    <property type="expression patterns" value="Expressed in brain and 9 other cell types or tissues"/>
</dbReference>
<name>A0A6I8R3V0_XENTR</name>
<dbReference type="InterPro" id="IPR027324">
    <property type="entry name" value="MAP2/MAP4/Tau"/>
</dbReference>
<dbReference type="PROSITE" id="PS51491">
    <property type="entry name" value="TAU_MAP_2"/>
    <property type="match status" value="4"/>
</dbReference>
<dbReference type="PANTHER" id="PTHR11501">
    <property type="entry name" value="MICROTUBULE-ASSOCIATED PROTEIN"/>
    <property type="match status" value="1"/>
</dbReference>
<feature type="compositionally biased region" description="Basic and acidic residues" evidence="8">
    <location>
        <begin position="488"/>
        <end position="498"/>
    </location>
</feature>
<keyword evidence="5" id="KW-0677">Repeat</keyword>
<protein>
    <recommendedName>
        <fullName evidence="7">Microtubule-associated protein</fullName>
    </recommendedName>
</protein>
<dbReference type="InterPro" id="IPR001084">
    <property type="entry name" value="MAP_tubulin-bd_rpt"/>
</dbReference>
<reference evidence="9" key="2">
    <citation type="submission" date="2020-05" db="UniProtKB">
        <authorList>
            <consortium name="Ensembl"/>
        </authorList>
    </citation>
    <scope>IDENTIFICATION</scope>
</reference>
<dbReference type="InParanoid" id="A0A6I8R3V0"/>
<feature type="region of interest" description="Disordered" evidence="8">
    <location>
        <begin position="311"/>
        <end position="552"/>
    </location>
</feature>
<keyword evidence="3" id="KW-0597">Phosphoprotein</keyword>
<feature type="compositionally biased region" description="Basic and acidic residues" evidence="8">
    <location>
        <begin position="357"/>
        <end position="370"/>
    </location>
</feature>
<feature type="compositionally biased region" description="Polar residues" evidence="8">
    <location>
        <begin position="444"/>
        <end position="468"/>
    </location>
</feature>
<proteinExistence type="predicted"/>
<evidence type="ECO:0000256" key="3">
    <source>
        <dbReference type="ARBA" id="ARBA00022553"/>
    </source>
</evidence>
<dbReference type="Ensembl" id="ENSXETT00000088815">
    <property type="protein sequence ID" value="ENSXETP00000076643"/>
    <property type="gene ID" value="ENSXETG00000003240"/>
</dbReference>
<feature type="region of interest" description="Disordered" evidence="8">
    <location>
        <begin position="1"/>
        <end position="73"/>
    </location>
</feature>
<feature type="compositionally biased region" description="Basic and acidic residues" evidence="8">
    <location>
        <begin position="324"/>
        <end position="335"/>
    </location>
</feature>
<comment type="subcellular location">
    <subcellularLocation>
        <location evidence="1 7">Cytoplasm</location>
        <location evidence="1 7">Cytoskeleton</location>
    </subcellularLocation>
</comment>
<accession>A0A6I8R3V0</accession>
<keyword evidence="6 7" id="KW-0206">Cytoskeleton</keyword>
<evidence type="ECO:0000256" key="1">
    <source>
        <dbReference type="ARBA" id="ARBA00004245"/>
    </source>
</evidence>
<evidence type="ECO:0000256" key="7">
    <source>
        <dbReference type="RuleBase" id="RU000686"/>
    </source>
</evidence>
<sequence length="786" mass="84293">MLLSLPGESYLVLPSSGKEGVIKERERQRRGSSRGRMADHYQDYDSVGDHTRDGSAQQIYTGGSGDHILESSQESVIRLPTAAHGDDAASVQEDLANGEAVRSQGHAGIPEGTTAEEAGVGHTPSQQDRAAEEIALLAAAGQEEEYEMDTMEETLKITAKDQTHAENYGITGDVDGESQNDETALSSGMVESAVEEDYYKETNGKEVNLEICEDDTEGWEEQIDEGIIMQDSVAPPKGGEQELSSVEQPQTNGTGAEHIFLEDNQHKKDTEEPFMAIPANSFPVGQIRPRASVSVYQVEIDANIPIDSKEAPCEDVGIPGGTKVDTERATEETLKSPRKRMPAHGSGIPVSRVPVPKAHEQEKHETDSQEKGAQISTKHPPAKNAKSRLYTVPQKSPSITSKSPSSPAASSVRSIQRTSLGAVGQPGVTARLHRAKEAGGPESAKSQLSASRNATSASRIPAKTSSIPKTPPSAVRRDQRKPPPSGAKPDRESPKSGERSGYSSPGSPGTPTGRSSSQTPPTREPKKIAVIRTPPKSPASAKSRLQPVTSPAAMPDLKNVRSKIGSIDNIRHQPGGGKVQIVHKKIDLSSVQSKCGSKDNLKHMPGGGTIQITHKPIDLTHITSKCGSFGNIHHRPGGGNVEVKSEKLEFDKIQSKIGSLDNITHTPGGGAKKREKENEEQTGDTPSPPNGLLQGPLAPLTEETEVPDLVEQENGKYPVAQAPLISSWGTLTRVKPRTEAALYCHIGHIILAPVWYLFYRNPFSSNKSKNKEKKASASLLQNIYCG</sequence>
<dbReference type="GO" id="GO:0008017">
    <property type="term" value="F:microtubule binding"/>
    <property type="evidence" value="ECO:0007669"/>
    <property type="project" value="InterPro"/>
</dbReference>
<gene>
    <name evidence="9" type="primary">mapt</name>
</gene>
<dbReference type="Xenbase" id="XB-GENE-986948">
    <property type="gene designation" value="mapt"/>
</dbReference>
<dbReference type="GeneTree" id="ENSGT00940000155494"/>
<dbReference type="GO" id="GO:0005874">
    <property type="term" value="C:microtubule"/>
    <property type="evidence" value="ECO:0007669"/>
    <property type="project" value="UniProtKB-KW"/>
</dbReference>
<evidence type="ECO:0000256" key="5">
    <source>
        <dbReference type="ARBA" id="ARBA00022737"/>
    </source>
</evidence>
<dbReference type="FunCoup" id="A0A6I8R3V0">
    <property type="interactions" value="471"/>
</dbReference>
<evidence type="ECO:0000256" key="8">
    <source>
        <dbReference type="SAM" id="MobiDB-lite"/>
    </source>
</evidence>
<feature type="compositionally biased region" description="Low complexity" evidence="8">
    <location>
        <begin position="499"/>
        <end position="521"/>
    </location>
</feature>
<organism evidence="9">
    <name type="scientific">Xenopus tropicalis</name>
    <name type="common">Western clawed frog</name>
    <name type="synonym">Silurana tropicalis</name>
    <dbReference type="NCBI Taxonomy" id="8364"/>
    <lineage>
        <taxon>Eukaryota</taxon>
        <taxon>Metazoa</taxon>
        <taxon>Chordata</taxon>
        <taxon>Craniata</taxon>
        <taxon>Vertebrata</taxon>
        <taxon>Euteleostomi</taxon>
        <taxon>Amphibia</taxon>
        <taxon>Batrachia</taxon>
        <taxon>Anura</taxon>
        <taxon>Pipoidea</taxon>
        <taxon>Pipidae</taxon>
        <taxon>Xenopodinae</taxon>
        <taxon>Xenopus</taxon>
        <taxon>Silurana</taxon>
    </lineage>
</organism>
<dbReference type="PANTHER" id="PTHR11501:SF14">
    <property type="entry name" value="MICROTUBULE-ASSOCIATED PROTEIN TAU"/>
    <property type="match status" value="1"/>
</dbReference>
<feature type="compositionally biased region" description="Low complexity" evidence="8">
    <location>
        <begin position="393"/>
        <end position="416"/>
    </location>
</feature>
<dbReference type="AlphaFoldDB" id="A0A6I8R3V0"/>
<evidence type="ECO:0000256" key="4">
    <source>
        <dbReference type="ARBA" id="ARBA00022701"/>
    </source>
</evidence>
<evidence type="ECO:0000256" key="6">
    <source>
        <dbReference type="ARBA" id="ARBA00023212"/>
    </source>
</evidence>
<keyword evidence="2 7" id="KW-0963">Cytoplasm</keyword>
<feature type="compositionally biased region" description="Basic and acidic residues" evidence="8">
    <location>
        <begin position="20"/>
        <end position="29"/>
    </location>
</feature>
<feature type="region of interest" description="Disordered" evidence="8">
    <location>
        <begin position="659"/>
        <end position="697"/>
    </location>
</feature>